<proteinExistence type="predicted"/>
<accession>M5IT20</accession>
<comment type="caution">
    <text evidence="1">The sequence shown here is derived from an EMBL/GenBank/DDBJ whole genome shotgun (WGS) entry which is preliminary data.</text>
</comment>
<dbReference type="Proteomes" id="UP000011939">
    <property type="component" value="Unassembled WGS sequence"/>
</dbReference>
<organism evidence="1 2">
    <name type="scientific">Campylobacter showae CSUNSWCD</name>
    <dbReference type="NCBI Taxonomy" id="1244083"/>
    <lineage>
        <taxon>Bacteria</taxon>
        <taxon>Pseudomonadati</taxon>
        <taxon>Campylobacterota</taxon>
        <taxon>Epsilonproteobacteria</taxon>
        <taxon>Campylobacterales</taxon>
        <taxon>Campylobacteraceae</taxon>
        <taxon>Campylobacter</taxon>
    </lineage>
</organism>
<gene>
    <name evidence="1" type="ORF">CSUNSWCD_228</name>
</gene>
<reference evidence="1 2" key="1">
    <citation type="journal article" date="2013" name="Genome Announc.">
        <title>Genome Sequence of Campylobacter showae UNSWCD, Isolated from a Patient with Crohn's Disease.</title>
        <authorList>
            <person name="Tay A.P."/>
            <person name="Kaakoush N.O."/>
            <person name="Deshpande N.P."/>
            <person name="Chen Z."/>
            <person name="Mitchell H."/>
            <person name="Wilkins M.R."/>
        </authorList>
    </citation>
    <scope>NUCLEOTIDE SEQUENCE [LARGE SCALE GENOMIC DNA]</scope>
    <source>
        <strain evidence="1 2">CSUNSWCD</strain>
    </source>
</reference>
<dbReference type="AlphaFoldDB" id="M5IT20"/>
<dbReference type="EMBL" id="AMZQ01000001">
    <property type="protein sequence ID" value="EKU12288.1"/>
    <property type="molecule type" value="Genomic_DNA"/>
</dbReference>
<evidence type="ECO:0000313" key="2">
    <source>
        <dbReference type="Proteomes" id="UP000011939"/>
    </source>
</evidence>
<name>M5IT20_9BACT</name>
<protein>
    <submittedName>
        <fullName evidence="1">Uncharacterized protein</fullName>
    </submittedName>
</protein>
<sequence>MDFHFKIYVLAYFDCDVTPSFYIKFDKNQIFQFLLEKRWFE</sequence>
<evidence type="ECO:0000313" key="1">
    <source>
        <dbReference type="EMBL" id="EKU12288.1"/>
    </source>
</evidence>
<dbReference type="PATRIC" id="fig|1244083.3.peg.233"/>